<accession>A0A0C2MI29</accession>
<comment type="caution">
    <text evidence="1">The sequence shown here is derived from an EMBL/GenBank/DDBJ whole genome shotgun (WGS) entry which is preliminary data.</text>
</comment>
<dbReference type="EMBL" id="JWZT01003452">
    <property type="protein sequence ID" value="KII66746.1"/>
    <property type="molecule type" value="Genomic_DNA"/>
</dbReference>
<evidence type="ECO:0000313" key="2">
    <source>
        <dbReference type="Proteomes" id="UP000031668"/>
    </source>
</evidence>
<organism evidence="1 2">
    <name type="scientific">Thelohanellus kitauei</name>
    <name type="common">Myxosporean</name>
    <dbReference type="NCBI Taxonomy" id="669202"/>
    <lineage>
        <taxon>Eukaryota</taxon>
        <taxon>Metazoa</taxon>
        <taxon>Cnidaria</taxon>
        <taxon>Myxozoa</taxon>
        <taxon>Myxosporea</taxon>
        <taxon>Bivalvulida</taxon>
        <taxon>Platysporina</taxon>
        <taxon>Myxobolidae</taxon>
        <taxon>Thelohanellus</taxon>
    </lineage>
</organism>
<keyword evidence="2" id="KW-1185">Reference proteome</keyword>
<dbReference type="AlphaFoldDB" id="A0A0C2MI29"/>
<reference evidence="1 2" key="1">
    <citation type="journal article" date="2014" name="Genome Biol. Evol.">
        <title>The genome of the myxosporean Thelohanellus kitauei shows adaptations to nutrient acquisition within its fish host.</title>
        <authorList>
            <person name="Yang Y."/>
            <person name="Xiong J."/>
            <person name="Zhou Z."/>
            <person name="Huo F."/>
            <person name="Miao W."/>
            <person name="Ran C."/>
            <person name="Liu Y."/>
            <person name="Zhang J."/>
            <person name="Feng J."/>
            <person name="Wang M."/>
            <person name="Wang M."/>
            <person name="Wang L."/>
            <person name="Yao B."/>
        </authorList>
    </citation>
    <scope>NUCLEOTIDE SEQUENCE [LARGE SCALE GENOMIC DNA]</scope>
    <source>
        <strain evidence="1">Wuqing</strain>
    </source>
</reference>
<protein>
    <submittedName>
        <fullName evidence="1">Uncharacterized protein</fullName>
    </submittedName>
</protein>
<sequence length="340" mass="40252">MKIVMKFRDRSNSSNVWTEIQVYHLKYYSQFCEKTMDINDGNHINTEIEFKIFLSVGDTVNYFTKYHFFLMNKPENDTYSIDDLYHIANLFVNLRPTGSNVILRANSQINMDKMTSEASSKKSLCIYFTHLNKKIKVKYIDSTESERKMSHSVVLMIEIRNGSAFSSNELLFKTQLSGWRADCFTRFKNPFQLPSLYYDGRWNNVIIRFMMIDVFFRTIETTAVNVTGNTWRYTHIQDFKFVFIGIHNLRFNISNYQKTDQNIHKINSLLLVRSEIKHYICKIDESTVLLTEYVFNGMPIDDTFITPVTYGINGELKVFELFYHVNKDACRKKSNRKRFE</sequence>
<proteinExistence type="predicted"/>
<evidence type="ECO:0000313" key="1">
    <source>
        <dbReference type="EMBL" id="KII66746.1"/>
    </source>
</evidence>
<dbReference type="Proteomes" id="UP000031668">
    <property type="component" value="Unassembled WGS sequence"/>
</dbReference>
<gene>
    <name evidence="1" type="ORF">RF11_09937</name>
</gene>
<name>A0A0C2MI29_THEKT</name>